<dbReference type="KEGG" id="rpe:RPE_3947"/>
<gene>
    <name evidence="1" type="ordered locus">RPE_3947</name>
</gene>
<name>Q07JL1_RHOP5</name>
<reference evidence="1" key="1">
    <citation type="submission" date="2006-09" db="EMBL/GenBank/DDBJ databases">
        <title>Complete sequence of Rhodopseudomonas palustris BisA53.</title>
        <authorList>
            <consortium name="US DOE Joint Genome Institute"/>
            <person name="Copeland A."/>
            <person name="Lucas S."/>
            <person name="Lapidus A."/>
            <person name="Barry K."/>
            <person name="Detter J.C."/>
            <person name="Glavina del Rio T."/>
            <person name="Hammon N."/>
            <person name="Israni S."/>
            <person name="Dalin E."/>
            <person name="Tice H."/>
            <person name="Pitluck S."/>
            <person name="Chain P."/>
            <person name="Malfatti S."/>
            <person name="Shin M."/>
            <person name="Vergez L."/>
            <person name="Schmutz J."/>
            <person name="Larimer F."/>
            <person name="Land M."/>
            <person name="Hauser L."/>
            <person name="Pelletier D.A."/>
            <person name="Kyrpides N."/>
            <person name="Kim E."/>
            <person name="Harwood C.S."/>
            <person name="Oda Y."/>
            <person name="Richardson P."/>
        </authorList>
    </citation>
    <scope>NUCLEOTIDE SEQUENCE [LARGE SCALE GENOMIC DNA]</scope>
    <source>
        <strain evidence="1">BisA53</strain>
    </source>
</reference>
<proteinExistence type="predicted"/>
<evidence type="ECO:0000313" key="1">
    <source>
        <dbReference type="EMBL" id="ABJ07873.1"/>
    </source>
</evidence>
<protein>
    <submittedName>
        <fullName evidence="1">Uncharacterized protein</fullName>
    </submittedName>
</protein>
<dbReference type="AlphaFoldDB" id="Q07JL1"/>
<organism evidence="1">
    <name type="scientific">Rhodopseudomonas palustris (strain BisA53)</name>
    <dbReference type="NCBI Taxonomy" id="316055"/>
    <lineage>
        <taxon>Bacteria</taxon>
        <taxon>Pseudomonadati</taxon>
        <taxon>Pseudomonadota</taxon>
        <taxon>Alphaproteobacteria</taxon>
        <taxon>Hyphomicrobiales</taxon>
        <taxon>Nitrobacteraceae</taxon>
        <taxon>Rhodopseudomonas</taxon>
    </lineage>
</organism>
<sequence length="100" mass="11003">MGRQHTAETPLRGVILRGFPAALLRCGDAPQSLAENVGSKINALTPSLRAKRSNPVRRARDSGLLRRFAPRKDELKCLLVVFISIQTLRMTAQCHSPANN</sequence>
<dbReference type="EMBL" id="CP000463">
    <property type="protein sequence ID" value="ABJ07873.1"/>
    <property type="molecule type" value="Genomic_DNA"/>
</dbReference>
<dbReference type="HOGENOM" id="CLU_2303838_0_0_5"/>
<accession>Q07JL1</accession>